<dbReference type="InterPro" id="IPR009327">
    <property type="entry name" value="Cupin_DUF985"/>
</dbReference>
<dbReference type="Proteomes" id="UP000004846">
    <property type="component" value="Unassembled WGS sequence"/>
</dbReference>
<organism evidence="2 3">
    <name type="scientific">Enterococcus faecalis TX4248</name>
    <dbReference type="NCBI Taxonomy" id="749495"/>
    <lineage>
        <taxon>Bacteria</taxon>
        <taxon>Bacillati</taxon>
        <taxon>Bacillota</taxon>
        <taxon>Bacilli</taxon>
        <taxon>Lactobacillales</taxon>
        <taxon>Enterococcaceae</taxon>
        <taxon>Enterococcus</taxon>
    </lineage>
</organism>
<dbReference type="CDD" id="cd06121">
    <property type="entry name" value="cupin_YML079wp"/>
    <property type="match status" value="1"/>
</dbReference>
<name>A0A125W2U8_ENTFL</name>
<dbReference type="RefSeq" id="WP_002381091.1">
    <property type="nucleotide sequence ID" value="NZ_GL454482.1"/>
</dbReference>
<evidence type="ECO:0000259" key="1">
    <source>
        <dbReference type="Pfam" id="PF06172"/>
    </source>
</evidence>
<dbReference type="HOGENOM" id="CLU_088365_0_1_9"/>
<reference evidence="2 3" key="1">
    <citation type="submission" date="2010-07" db="EMBL/GenBank/DDBJ databases">
        <authorList>
            <person name="Sid Ahmed O."/>
        </authorList>
    </citation>
    <scope>NUCLEOTIDE SEQUENCE [LARGE SCALE GENOMIC DNA]</scope>
    <source>
        <strain evidence="2 3">TX4248</strain>
    </source>
</reference>
<dbReference type="Pfam" id="PF06172">
    <property type="entry name" value="Cupin_5"/>
    <property type="match status" value="1"/>
</dbReference>
<proteinExistence type="predicted"/>
<dbReference type="PANTHER" id="PTHR33387:SF3">
    <property type="entry name" value="DUF985 DOMAIN-CONTAINING PROTEIN"/>
    <property type="match status" value="1"/>
</dbReference>
<dbReference type="SUPFAM" id="SSF51182">
    <property type="entry name" value="RmlC-like cupins"/>
    <property type="match status" value="1"/>
</dbReference>
<evidence type="ECO:0000313" key="2">
    <source>
        <dbReference type="EMBL" id="EFM81705.1"/>
    </source>
</evidence>
<dbReference type="InterPro" id="IPR039935">
    <property type="entry name" value="YML079W-like"/>
</dbReference>
<feature type="domain" description="DUF985" evidence="1">
    <location>
        <begin position="4"/>
        <end position="136"/>
    </location>
</feature>
<dbReference type="PANTHER" id="PTHR33387">
    <property type="entry name" value="RMLC-LIKE JELLY ROLL FOLD PROTEIN"/>
    <property type="match status" value="1"/>
</dbReference>
<comment type="caution">
    <text evidence="2">The sequence shown here is derived from an EMBL/GenBank/DDBJ whole genome shotgun (WGS) entry which is preliminary data.</text>
</comment>
<gene>
    <name evidence="2" type="ORF">HMPREF9498_02688</name>
</gene>
<dbReference type="Gene3D" id="2.60.120.10">
    <property type="entry name" value="Jelly Rolls"/>
    <property type="match status" value="1"/>
</dbReference>
<dbReference type="SMR" id="A0A125W2U8"/>
<accession>A0A125W2U8</accession>
<dbReference type="EMBL" id="AEBR01000096">
    <property type="protein sequence ID" value="EFM81705.1"/>
    <property type="molecule type" value="Genomic_DNA"/>
</dbReference>
<dbReference type="InterPro" id="IPR014710">
    <property type="entry name" value="RmlC-like_jellyroll"/>
</dbReference>
<dbReference type="InterPro" id="IPR011051">
    <property type="entry name" value="RmlC_Cupin_sf"/>
</dbReference>
<sequence>MTEQMWIEKLGLEAHPEGGYFKQTNKSEQLIPTKRGERALHTAILFLLNTESPSHFHRLKADELWFFHDGQPLTVHCIFPDGTYQAVQLGKDLVQGQQLSFSVPAGTIFGSTVATGFALVSCVVTPGFEFEDFELFTQAELLNDYPQHSEIIQHLAYRELP</sequence>
<evidence type="ECO:0000313" key="3">
    <source>
        <dbReference type="Proteomes" id="UP000004846"/>
    </source>
</evidence>
<dbReference type="AlphaFoldDB" id="A0A125W2U8"/>
<protein>
    <submittedName>
        <fullName evidence="2">Cupin family protein</fullName>
    </submittedName>
</protein>